<dbReference type="PANTHER" id="PTHR11552:SF147">
    <property type="entry name" value="CHOLINE DEHYDROGENASE, MITOCHONDRIAL"/>
    <property type="match status" value="1"/>
</dbReference>
<dbReference type="Gene3D" id="3.50.50.60">
    <property type="entry name" value="FAD/NAD(P)-binding domain"/>
    <property type="match status" value="2"/>
</dbReference>
<keyword evidence="4" id="KW-0274">FAD</keyword>
<comment type="similarity">
    <text evidence="2">Belongs to the GMC oxidoreductase family.</text>
</comment>
<organism evidence="6 7">
    <name type="scientific">Mytilus coruscus</name>
    <name type="common">Sea mussel</name>
    <dbReference type="NCBI Taxonomy" id="42192"/>
    <lineage>
        <taxon>Eukaryota</taxon>
        <taxon>Metazoa</taxon>
        <taxon>Spiralia</taxon>
        <taxon>Lophotrochozoa</taxon>
        <taxon>Mollusca</taxon>
        <taxon>Bivalvia</taxon>
        <taxon>Autobranchia</taxon>
        <taxon>Pteriomorphia</taxon>
        <taxon>Mytilida</taxon>
        <taxon>Mytiloidea</taxon>
        <taxon>Mytilidae</taxon>
        <taxon>Mytilinae</taxon>
        <taxon>Mytilus</taxon>
    </lineage>
</organism>
<name>A0A6J8CEB7_MYTCO</name>
<dbReference type="OrthoDB" id="269227at2759"/>
<dbReference type="AlphaFoldDB" id="A0A6J8CEB7"/>
<dbReference type="Pfam" id="PF00732">
    <property type="entry name" value="GMC_oxred_N"/>
    <property type="match status" value="1"/>
</dbReference>
<dbReference type="PANTHER" id="PTHR11552">
    <property type="entry name" value="GLUCOSE-METHANOL-CHOLINE GMC OXIDOREDUCTASE"/>
    <property type="match status" value="1"/>
</dbReference>
<keyword evidence="7" id="KW-1185">Reference proteome</keyword>
<sequence>MADTGLLVFSSQYSLQQRLVGGGTSGAVLASRLSESSDSELLVEAGRSDLENDNVPIPAFPGSIQLTQDDWNYFSVPQKRTGVAMNNRVVIRKRRAVGVEVIKNERRLRIFANKEVILSAGIFNSPRILMLSGIGPASHLRKFGIPVVSNLPVGNNLHDQLAILLHYTINDNIT</sequence>
<proteinExistence type="inferred from homology"/>
<accession>A0A6J8CEB7</accession>
<dbReference type="InterPro" id="IPR036188">
    <property type="entry name" value="FAD/NAD-bd_sf"/>
</dbReference>
<dbReference type="InterPro" id="IPR000172">
    <property type="entry name" value="GMC_OxRdtase_N"/>
</dbReference>
<dbReference type="InterPro" id="IPR012132">
    <property type="entry name" value="GMC_OxRdtase"/>
</dbReference>
<dbReference type="Proteomes" id="UP000507470">
    <property type="component" value="Unassembled WGS sequence"/>
</dbReference>
<dbReference type="Gene3D" id="3.30.560.10">
    <property type="entry name" value="Glucose Oxidase, domain 3"/>
    <property type="match status" value="2"/>
</dbReference>
<evidence type="ECO:0000256" key="2">
    <source>
        <dbReference type="ARBA" id="ARBA00010790"/>
    </source>
</evidence>
<evidence type="ECO:0000256" key="3">
    <source>
        <dbReference type="ARBA" id="ARBA00022630"/>
    </source>
</evidence>
<reference evidence="6 7" key="1">
    <citation type="submission" date="2020-06" db="EMBL/GenBank/DDBJ databases">
        <authorList>
            <person name="Li R."/>
            <person name="Bekaert M."/>
        </authorList>
    </citation>
    <scope>NUCLEOTIDE SEQUENCE [LARGE SCALE GENOMIC DNA]</scope>
    <source>
        <strain evidence="7">wild</strain>
    </source>
</reference>
<evidence type="ECO:0000259" key="5">
    <source>
        <dbReference type="Pfam" id="PF00732"/>
    </source>
</evidence>
<evidence type="ECO:0000256" key="1">
    <source>
        <dbReference type="ARBA" id="ARBA00001974"/>
    </source>
</evidence>
<comment type="cofactor">
    <cofactor evidence="1">
        <name>FAD</name>
        <dbReference type="ChEBI" id="CHEBI:57692"/>
    </cofactor>
</comment>
<feature type="domain" description="Glucose-methanol-choline oxidoreductase N-terminal" evidence="5">
    <location>
        <begin position="86"/>
        <end position="161"/>
    </location>
</feature>
<dbReference type="GO" id="GO:0016614">
    <property type="term" value="F:oxidoreductase activity, acting on CH-OH group of donors"/>
    <property type="evidence" value="ECO:0007669"/>
    <property type="project" value="InterPro"/>
</dbReference>
<evidence type="ECO:0000256" key="4">
    <source>
        <dbReference type="ARBA" id="ARBA00022827"/>
    </source>
</evidence>
<evidence type="ECO:0000313" key="6">
    <source>
        <dbReference type="EMBL" id="CAC5394001.1"/>
    </source>
</evidence>
<dbReference type="EMBL" id="CACVKT020005246">
    <property type="protein sequence ID" value="CAC5394001.1"/>
    <property type="molecule type" value="Genomic_DNA"/>
</dbReference>
<dbReference type="GO" id="GO:0050660">
    <property type="term" value="F:flavin adenine dinucleotide binding"/>
    <property type="evidence" value="ECO:0007669"/>
    <property type="project" value="InterPro"/>
</dbReference>
<dbReference type="SUPFAM" id="SSF51905">
    <property type="entry name" value="FAD/NAD(P)-binding domain"/>
    <property type="match status" value="1"/>
</dbReference>
<protein>
    <recommendedName>
        <fullName evidence="5">Glucose-methanol-choline oxidoreductase N-terminal domain-containing protein</fullName>
    </recommendedName>
</protein>
<evidence type="ECO:0000313" key="7">
    <source>
        <dbReference type="Proteomes" id="UP000507470"/>
    </source>
</evidence>
<keyword evidence="3" id="KW-0285">Flavoprotein</keyword>
<gene>
    <name evidence="6" type="ORF">MCOR_28806</name>
</gene>